<name>A0A6J6PR08_9ZZZZ</name>
<dbReference type="EMBL" id="CAEZYY010000019">
    <property type="protein sequence ID" value="CAB4758215.1"/>
    <property type="molecule type" value="Genomic_DNA"/>
</dbReference>
<reference evidence="1" key="1">
    <citation type="submission" date="2020-05" db="EMBL/GenBank/DDBJ databases">
        <authorList>
            <person name="Chiriac C."/>
            <person name="Salcher M."/>
            <person name="Ghai R."/>
            <person name="Kavagutti S V."/>
        </authorList>
    </citation>
    <scope>NUCLEOTIDE SEQUENCE</scope>
</reference>
<sequence length="48" mass="5537">MDLGAQRYVAVRKQYRWQFTLTEHSGTVKGWFTRDAAADCGIALRPQH</sequence>
<evidence type="ECO:0000313" key="1">
    <source>
        <dbReference type="EMBL" id="CAB4700896.1"/>
    </source>
</evidence>
<dbReference type="EMBL" id="CAEZXX010000028">
    <property type="protein sequence ID" value="CAB4700896.1"/>
    <property type="molecule type" value="Genomic_DNA"/>
</dbReference>
<dbReference type="EMBL" id="CAFBQP010000091">
    <property type="protein sequence ID" value="CAB5067069.1"/>
    <property type="molecule type" value="Genomic_DNA"/>
</dbReference>
<evidence type="ECO:0000313" key="2">
    <source>
        <dbReference type="EMBL" id="CAB4758215.1"/>
    </source>
</evidence>
<evidence type="ECO:0000313" key="4">
    <source>
        <dbReference type="EMBL" id="CAB5067069.1"/>
    </source>
</evidence>
<gene>
    <name evidence="1" type="ORF">UFOPK2602_00582</name>
    <name evidence="2" type="ORF">UFOPK2806_01465</name>
    <name evidence="3" type="ORF">UFOPK3417_00654</name>
    <name evidence="4" type="ORF">UFOPK4306_01980</name>
</gene>
<accession>A0A6J6PR08</accession>
<proteinExistence type="predicted"/>
<organism evidence="1">
    <name type="scientific">freshwater metagenome</name>
    <dbReference type="NCBI Taxonomy" id="449393"/>
    <lineage>
        <taxon>unclassified sequences</taxon>
        <taxon>metagenomes</taxon>
        <taxon>ecological metagenomes</taxon>
    </lineage>
</organism>
<protein>
    <submittedName>
        <fullName evidence="1">Unannotated protein</fullName>
    </submittedName>
</protein>
<evidence type="ECO:0000313" key="3">
    <source>
        <dbReference type="EMBL" id="CAB4869206.1"/>
    </source>
</evidence>
<dbReference type="EMBL" id="CAFBLR010000045">
    <property type="protein sequence ID" value="CAB4869206.1"/>
    <property type="molecule type" value="Genomic_DNA"/>
</dbReference>
<dbReference type="AlphaFoldDB" id="A0A6J6PR08"/>